<accession>A0A151IPF0</accession>
<evidence type="ECO:0000259" key="1">
    <source>
        <dbReference type="Pfam" id="PF20700"/>
    </source>
</evidence>
<gene>
    <name evidence="2" type="ORF">ALC62_01190</name>
</gene>
<evidence type="ECO:0000313" key="3">
    <source>
        <dbReference type="Proteomes" id="UP000078542"/>
    </source>
</evidence>
<reference evidence="2 3" key="1">
    <citation type="submission" date="2016-03" db="EMBL/GenBank/DDBJ databases">
        <title>Cyphomyrmex costatus WGS genome.</title>
        <authorList>
            <person name="Nygaard S."/>
            <person name="Hu H."/>
            <person name="Boomsma J."/>
            <person name="Zhang G."/>
        </authorList>
    </citation>
    <scope>NUCLEOTIDE SEQUENCE [LARGE SCALE GENOMIC DNA]</scope>
    <source>
        <strain evidence="2">MS0001</strain>
        <tissue evidence="2">Whole body</tissue>
    </source>
</reference>
<evidence type="ECO:0000313" key="2">
    <source>
        <dbReference type="EMBL" id="KYN07840.1"/>
    </source>
</evidence>
<feature type="domain" description="Mutator-like transposase" evidence="1">
    <location>
        <begin position="5"/>
        <end position="283"/>
    </location>
</feature>
<dbReference type="EMBL" id="KQ976865">
    <property type="protein sequence ID" value="KYN07840.1"/>
    <property type="molecule type" value="Genomic_DNA"/>
</dbReference>
<dbReference type="InterPro" id="IPR049012">
    <property type="entry name" value="Mutator_transp_dom"/>
</dbReference>
<name>A0A151IPF0_9HYME</name>
<keyword evidence="3" id="KW-1185">Reference proteome</keyword>
<proteinExistence type="predicted"/>
<protein>
    <recommendedName>
        <fullName evidence="1">Mutator-like transposase domain-containing protein</fullName>
    </recommendedName>
</protein>
<sequence length="449" mass="50683">MPVYIPSSEKNVYNFYLKRMCDEIKSVAESLYSMAAAQEKKETCEENEIENTTNLTVSGDGTWQKRGFSSLYGVSSLIGYSTGKVIDICVKSGVCQMCKLWETKLNSVEFEEWHENHVELGECQANHDQIFAVSFQRFKFVGFFNLRGKYYVGDGDSKTYTGVIQSKPYGDDFIIHKKECVGHVQKRMGKRLCDVVKNTTVETEIKTGKKAGQKRRSKSLGGKRKLTSKTILKLTVYYGLAIRRNCDSVKKMNDAIWATFLHYKSTNDDPQHHKCPAGADSWCEYQKALATTGIEDFHHDYEPFPDEVITAIEPIYEDLSKDELLQRCVGGFTQNNNESLNQLIWRISPKILASSPTIIEIAANAAACTFNEGYIALLAFLEEMKISVGPSAHEYVKTFDKSRILKTEEKAALQRKEARILRRMEQKDALDLANAAGTLLYGAGIDDSM</sequence>
<dbReference type="AlphaFoldDB" id="A0A151IPF0"/>
<organism evidence="2 3">
    <name type="scientific">Cyphomyrmex costatus</name>
    <dbReference type="NCBI Taxonomy" id="456900"/>
    <lineage>
        <taxon>Eukaryota</taxon>
        <taxon>Metazoa</taxon>
        <taxon>Ecdysozoa</taxon>
        <taxon>Arthropoda</taxon>
        <taxon>Hexapoda</taxon>
        <taxon>Insecta</taxon>
        <taxon>Pterygota</taxon>
        <taxon>Neoptera</taxon>
        <taxon>Endopterygota</taxon>
        <taxon>Hymenoptera</taxon>
        <taxon>Apocrita</taxon>
        <taxon>Aculeata</taxon>
        <taxon>Formicoidea</taxon>
        <taxon>Formicidae</taxon>
        <taxon>Myrmicinae</taxon>
        <taxon>Cyphomyrmex</taxon>
    </lineage>
</organism>
<dbReference type="Proteomes" id="UP000078542">
    <property type="component" value="Unassembled WGS sequence"/>
</dbReference>
<dbReference type="Pfam" id="PF20700">
    <property type="entry name" value="Mutator"/>
    <property type="match status" value="1"/>
</dbReference>